<evidence type="ECO:0000313" key="8">
    <source>
        <dbReference type="Proteomes" id="UP001300692"/>
    </source>
</evidence>
<gene>
    <name evidence="7" type="ORF">N7U62_00025</name>
</gene>
<dbReference type="EC" id="2.4.2.45" evidence="7"/>
<feature type="transmembrane region" description="Helical" evidence="6">
    <location>
        <begin position="269"/>
        <end position="287"/>
    </location>
</feature>
<dbReference type="InterPro" id="IPR000537">
    <property type="entry name" value="UbiA_prenyltransferase"/>
</dbReference>
<evidence type="ECO:0000256" key="3">
    <source>
        <dbReference type="ARBA" id="ARBA00022692"/>
    </source>
</evidence>
<dbReference type="PANTHER" id="PTHR11048">
    <property type="entry name" value="PRENYLTRANSFERASES"/>
    <property type="match status" value="1"/>
</dbReference>
<feature type="transmembrane region" description="Helical" evidence="6">
    <location>
        <begin position="199"/>
        <end position="218"/>
    </location>
</feature>
<name>A0ABT3CN60_9BACT</name>
<feature type="transmembrane region" description="Helical" evidence="6">
    <location>
        <begin position="230"/>
        <end position="248"/>
    </location>
</feature>
<keyword evidence="7" id="KW-0808">Transferase</keyword>
<dbReference type="Pfam" id="PF01040">
    <property type="entry name" value="UbiA"/>
    <property type="match status" value="1"/>
</dbReference>
<feature type="transmembrane region" description="Helical" evidence="6">
    <location>
        <begin position="129"/>
        <end position="148"/>
    </location>
</feature>
<feature type="transmembrane region" description="Helical" evidence="6">
    <location>
        <begin position="75"/>
        <end position="100"/>
    </location>
</feature>
<keyword evidence="5 6" id="KW-0472">Membrane</keyword>
<evidence type="ECO:0000256" key="6">
    <source>
        <dbReference type="SAM" id="Phobius"/>
    </source>
</evidence>
<protein>
    <submittedName>
        <fullName evidence="7">Decaprenyl-phosphate phosphoribosyltransferase</fullName>
        <ecNumber evidence="7">2.4.2.45</ecNumber>
    </submittedName>
</protein>
<evidence type="ECO:0000313" key="7">
    <source>
        <dbReference type="EMBL" id="MCV9385022.1"/>
    </source>
</evidence>
<reference evidence="7 8" key="1">
    <citation type="submission" date="2022-10" db="EMBL/GenBank/DDBJ databases">
        <title>Comparative genomics and taxonomic characterization of three novel marine species of genus Reichenbachiella exhibiting antioxidant and polysaccharide degradation activities.</title>
        <authorList>
            <person name="Muhammad N."/>
            <person name="Lee Y.-J."/>
            <person name="Ko J."/>
            <person name="Kim S.-G."/>
        </authorList>
    </citation>
    <scope>NUCLEOTIDE SEQUENCE [LARGE SCALE GENOMIC DNA]</scope>
    <source>
        <strain evidence="7 8">ABR2-5</strain>
    </source>
</reference>
<dbReference type="GO" id="GO:0016757">
    <property type="term" value="F:glycosyltransferase activity"/>
    <property type="evidence" value="ECO:0007669"/>
    <property type="project" value="UniProtKB-KW"/>
</dbReference>
<dbReference type="RefSeq" id="WP_264135811.1">
    <property type="nucleotide sequence ID" value="NZ_JAOYOD010000001.1"/>
</dbReference>
<keyword evidence="3 6" id="KW-0812">Transmembrane</keyword>
<evidence type="ECO:0000256" key="4">
    <source>
        <dbReference type="ARBA" id="ARBA00022989"/>
    </source>
</evidence>
<dbReference type="InterPro" id="IPR039653">
    <property type="entry name" value="Prenyltransferase"/>
</dbReference>
<dbReference type="InterPro" id="IPR044878">
    <property type="entry name" value="UbiA_sf"/>
</dbReference>
<dbReference type="CDD" id="cd13963">
    <property type="entry name" value="PT_UbiA_2"/>
    <property type="match status" value="1"/>
</dbReference>
<feature type="transmembrane region" description="Helical" evidence="6">
    <location>
        <begin position="106"/>
        <end position="122"/>
    </location>
</feature>
<feature type="transmembrane region" description="Helical" evidence="6">
    <location>
        <begin position="34"/>
        <end position="54"/>
    </location>
</feature>
<organism evidence="7 8">
    <name type="scientific">Reichenbachiella ulvae</name>
    <dbReference type="NCBI Taxonomy" id="2980104"/>
    <lineage>
        <taxon>Bacteria</taxon>
        <taxon>Pseudomonadati</taxon>
        <taxon>Bacteroidota</taxon>
        <taxon>Cytophagia</taxon>
        <taxon>Cytophagales</taxon>
        <taxon>Reichenbachiellaceae</taxon>
        <taxon>Reichenbachiella</taxon>
    </lineage>
</organism>
<keyword evidence="4 6" id="KW-1133">Transmembrane helix</keyword>
<keyword evidence="7" id="KW-0328">Glycosyltransferase</keyword>
<keyword evidence="8" id="KW-1185">Reference proteome</keyword>
<sequence>MKVLKLIRIKHWVKNSFLFIPLFFSGQLTDYNLYPNLLLGFLAFSLIASAIYVINDLKDVEADRLHPKKKERPIASGDISISAAIMIFGLLVLSGGTIAYLVELKFAFVLLIYFLMNLAYTLKLKEISIIDIVIVAIGFVLRIKAGGIISDVPLSQWIIVMVFLLAVLMAVAKRRDDLIIKQESGQDMRKVAKTYSLEFLNVALSLVAGVIFVSYLMYCMSPEVIERMGTYRLFYTALFVLVGILRYLQLGLVENDTGSPTQVLYKDRFIQMAILGWVVSFYLLIYFKDLTIFS</sequence>
<accession>A0ABT3CN60</accession>
<proteinExistence type="predicted"/>
<evidence type="ECO:0000256" key="5">
    <source>
        <dbReference type="ARBA" id="ARBA00023136"/>
    </source>
</evidence>
<dbReference type="Proteomes" id="UP001300692">
    <property type="component" value="Unassembled WGS sequence"/>
</dbReference>
<dbReference type="NCBIfam" id="NF008978">
    <property type="entry name" value="PRK12324.1-4"/>
    <property type="match status" value="1"/>
</dbReference>
<keyword evidence="2" id="KW-1003">Cell membrane</keyword>
<dbReference type="Gene3D" id="1.10.357.140">
    <property type="entry name" value="UbiA prenyltransferase"/>
    <property type="match status" value="1"/>
</dbReference>
<feature type="transmembrane region" description="Helical" evidence="6">
    <location>
        <begin position="154"/>
        <end position="172"/>
    </location>
</feature>
<evidence type="ECO:0000256" key="1">
    <source>
        <dbReference type="ARBA" id="ARBA00004141"/>
    </source>
</evidence>
<dbReference type="NCBIfam" id="NF008977">
    <property type="entry name" value="PRK12324.1-2"/>
    <property type="match status" value="1"/>
</dbReference>
<evidence type="ECO:0000256" key="2">
    <source>
        <dbReference type="ARBA" id="ARBA00022475"/>
    </source>
</evidence>
<comment type="caution">
    <text evidence="7">The sequence shown here is derived from an EMBL/GenBank/DDBJ whole genome shotgun (WGS) entry which is preliminary data.</text>
</comment>
<comment type="subcellular location">
    <subcellularLocation>
        <location evidence="1">Membrane</location>
        <topology evidence="1">Multi-pass membrane protein</topology>
    </subcellularLocation>
</comment>
<dbReference type="EMBL" id="JAOYOD010000001">
    <property type="protein sequence ID" value="MCV9385022.1"/>
    <property type="molecule type" value="Genomic_DNA"/>
</dbReference>
<dbReference type="PANTHER" id="PTHR11048:SF5">
    <property type="entry name" value="DECAPRENYL-PHOSPHATE PHOSPHORIBOSYLTRANSFERASE"/>
    <property type="match status" value="1"/>
</dbReference>